<accession>A0ABV3Z2W9</accession>
<dbReference type="PIRSF" id="PIRSF032162">
    <property type="entry name" value="UCP032162_imp"/>
    <property type="match status" value="1"/>
</dbReference>
<evidence type="ECO:0000256" key="1">
    <source>
        <dbReference type="SAM" id="Phobius"/>
    </source>
</evidence>
<organism evidence="2 3">
    <name type="scientific">Hyphococcus lacteus</name>
    <dbReference type="NCBI Taxonomy" id="3143536"/>
    <lineage>
        <taxon>Bacteria</taxon>
        <taxon>Pseudomonadati</taxon>
        <taxon>Pseudomonadota</taxon>
        <taxon>Alphaproteobacteria</taxon>
        <taxon>Parvularculales</taxon>
        <taxon>Parvularculaceae</taxon>
        <taxon>Hyphococcus</taxon>
    </lineage>
</organism>
<name>A0ABV3Z2W9_9PROT</name>
<dbReference type="InterPro" id="IPR016990">
    <property type="entry name" value="UCP032162_TM"/>
</dbReference>
<reference evidence="2 3" key="1">
    <citation type="submission" date="2024-05" db="EMBL/GenBank/DDBJ databases">
        <title>Three bacterial strains, DH-69, EH-24, and ECK-19 isolated from coastal sediments.</title>
        <authorList>
            <person name="Ye Y.-Q."/>
            <person name="Du Z.-J."/>
        </authorList>
    </citation>
    <scope>NUCLEOTIDE SEQUENCE [LARGE SCALE GENOMIC DNA]</scope>
    <source>
        <strain evidence="2 3">ECK-19</strain>
    </source>
</reference>
<comment type="caution">
    <text evidence="2">The sequence shown here is derived from an EMBL/GenBank/DDBJ whole genome shotgun (WGS) entry which is preliminary data.</text>
</comment>
<keyword evidence="1" id="KW-1133">Transmembrane helix</keyword>
<dbReference type="RefSeq" id="WP_369312832.1">
    <property type="nucleotide sequence ID" value="NZ_JBEHZE010000001.1"/>
</dbReference>
<keyword evidence="3" id="KW-1185">Reference proteome</keyword>
<protein>
    <submittedName>
        <fullName evidence="2">DUF2244 domain-containing protein</fullName>
    </submittedName>
</protein>
<dbReference type="Proteomes" id="UP001560685">
    <property type="component" value="Unassembled WGS sequence"/>
</dbReference>
<proteinExistence type="predicted"/>
<keyword evidence="1" id="KW-0472">Membrane</keyword>
<dbReference type="Pfam" id="PF10003">
    <property type="entry name" value="DUF2244"/>
    <property type="match status" value="1"/>
</dbReference>
<evidence type="ECO:0000313" key="3">
    <source>
        <dbReference type="Proteomes" id="UP001560685"/>
    </source>
</evidence>
<dbReference type="InterPro" id="IPR019253">
    <property type="entry name" value="DUF2244_TM"/>
</dbReference>
<feature type="transmembrane region" description="Helical" evidence="1">
    <location>
        <begin position="48"/>
        <end position="67"/>
    </location>
</feature>
<gene>
    <name evidence="2" type="ORF">ABFZ84_04990</name>
</gene>
<keyword evidence="1" id="KW-0812">Transmembrane</keyword>
<sequence length="181" mass="20305">MNRISAIETMPPILKGRSLDVPSLEPSEGQESVFDAVLYPNRSLPNKGFVIVMTIVAVSLFSTGLLFTTLGAWPVFGFCGLDIVAIWVAFKLSYRQGRLREHVRISGDTMWVSRVMPSGHELRWRLQPFWTRVHIDRPVRHESQVRVISKGGTLILGAFLSPEERERFADALTSALGRARG</sequence>
<dbReference type="EMBL" id="JBEHZE010000001">
    <property type="protein sequence ID" value="MEX6632898.1"/>
    <property type="molecule type" value="Genomic_DNA"/>
</dbReference>
<feature type="transmembrane region" description="Helical" evidence="1">
    <location>
        <begin position="73"/>
        <end position="94"/>
    </location>
</feature>
<evidence type="ECO:0000313" key="2">
    <source>
        <dbReference type="EMBL" id="MEX6632898.1"/>
    </source>
</evidence>